<evidence type="ECO:0000313" key="2">
    <source>
        <dbReference type="Proteomes" id="UP000801492"/>
    </source>
</evidence>
<name>A0A8K0D577_IGNLU</name>
<dbReference type="EMBL" id="VTPC01002672">
    <property type="protein sequence ID" value="KAF2899705.1"/>
    <property type="molecule type" value="Genomic_DNA"/>
</dbReference>
<comment type="caution">
    <text evidence="1">The sequence shown here is derived from an EMBL/GenBank/DDBJ whole genome shotgun (WGS) entry which is preliminary data.</text>
</comment>
<protein>
    <submittedName>
        <fullName evidence="1">Uncharacterized protein</fullName>
    </submittedName>
</protein>
<feature type="non-terminal residue" evidence="1">
    <location>
        <position position="81"/>
    </location>
</feature>
<sequence length="81" mass="8853">MSIKIHFLNRHLANFLENLGAVGDDQDERFEGHGGTVSGSMGGIYDGELLLEASDKIVQRLNTLVKAISVNLFDTPIPENL</sequence>
<accession>A0A8K0D577</accession>
<keyword evidence="2" id="KW-1185">Reference proteome</keyword>
<dbReference type="AlphaFoldDB" id="A0A8K0D577"/>
<evidence type="ECO:0000313" key="1">
    <source>
        <dbReference type="EMBL" id="KAF2899705.1"/>
    </source>
</evidence>
<gene>
    <name evidence="1" type="ORF">ILUMI_06470</name>
</gene>
<organism evidence="1 2">
    <name type="scientific">Ignelater luminosus</name>
    <name type="common">Cucubano</name>
    <name type="synonym">Pyrophorus luminosus</name>
    <dbReference type="NCBI Taxonomy" id="2038154"/>
    <lineage>
        <taxon>Eukaryota</taxon>
        <taxon>Metazoa</taxon>
        <taxon>Ecdysozoa</taxon>
        <taxon>Arthropoda</taxon>
        <taxon>Hexapoda</taxon>
        <taxon>Insecta</taxon>
        <taxon>Pterygota</taxon>
        <taxon>Neoptera</taxon>
        <taxon>Endopterygota</taxon>
        <taxon>Coleoptera</taxon>
        <taxon>Polyphaga</taxon>
        <taxon>Elateriformia</taxon>
        <taxon>Elateroidea</taxon>
        <taxon>Elateridae</taxon>
        <taxon>Agrypninae</taxon>
        <taxon>Pyrophorini</taxon>
        <taxon>Ignelater</taxon>
    </lineage>
</organism>
<dbReference type="Proteomes" id="UP000801492">
    <property type="component" value="Unassembled WGS sequence"/>
</dbReference>
<reference evidence="1" key="1">
    <citation type="submission" date="2019-08" db="EMBL/GenBank/DDBJ databases">
        <title>The genome of the North American firefly Photinus pyralis.</title>
        <authorList>
            <consortium name="Photinus pyralis genome working group"/>
            <person name="Fallon T.R."/>
            <person name="Sander Lower S.E."/>
            <person name="Weng J.-K."/>
        </authorList>
    </citation>
    <scope>NUCLEOTIDE SEQUENCE</scope>
    <source>
        <strain evidence="1">TRF0915ILg1</strain>
        <tissue evidence="1">Whole body</tissue>
    </source>
</reference>
<proteinExistence type="predicted"/>